<organism evidence="3 4">
    <name type="scientific">Drosophila kikkawai</name>
    <name type="common">Fruit fly</name>
    <dbReference type="NCBI Taxonomy" id="30033"/>
    <lineage>
        <taxon>Eukaryota</taxon>
        <taxon>Metazoa</taxon>
        <taxon>Ecdysozoa</taxon>
        <taxon>Arthropoda</taxon>
        <taxon>Hexapoda</taxon>
        <taxon>Insecta</taxon>
        <taxon>Pterygota</taxon>
        <taxon>Neoptera</taxon>
        <taxon>Endopterygota</taxon>
        <taxon>Diptera</taxon>
        <taxon>Brachycera</taxon>
        <taxon>Muscomorpha</taxon>
        <taxon>Ephydroidea</taxon>
        <taxon>Drosophilidae</taxon>
        <taxon>Drosophila</taxon>
        <taxon>Sophophora</taxon>
    </lineage>
</organism>
<sequence>METIGPNTRPMMMLLLLWLWVLLLGPSVYGSPLEMQLLEMMLREAEGYPINGRDQRDISVLPAASIGCDESGSQEQQFSDLFDDESEECVDFLAPYEPSFRRGLPVEHPCFVRLLLLRTPLLKEDPCGNFTLASETIRTTKKPKKKCNPKGKQKGLWPTKNFVNKKPTESTTESTNSTAALQTNSTTDSPIPETQSTPKLIKLRKLVPKNRNSTTSTTPSTISTTMEATGPDSKIINIRKYAPKNKKLKPNSTTTTSSTTLATMETTTVEETTTPEETTSTTSEDPTTNTSEQEATTPEYPTTPKTTSYTTTTQRPLTENQLKRLKAAQIRRRNRKGYGKGTPNVPDPPKIKIDGATQPSEVIHVILPTDAAEMRLQPEEDSNTTPVMTTTPMTTSTSEPETTTEDSCEDEVETTKLPEYPESEDAEASDSKGVNSMEEPCEDTEEQDTNLCPQFMPAQPNSDPPRRPQMPYRYRKPVKNYVEPILYEGNIGKPLHRNTRIGPPQKDYFISNKQIVPRPRPKYRKRLPHSIYMNNIVRGLDCVDEIDHHQSRNPNQPQRYWDLRRVGPHRRIQNIRSFAPVPARRPLPQLGSTEESAEGQHLRERESEPQPQQLLRYPEHEETVLHEEKPMPPQAMPTPSMDPCQVEHDHALFGERREHPGEYQQTSTFT</sequence>
<keyword evidence="3" id="KW-1185">Reference proteome</keyword>
<keyword evidence="2" id="KW-0732">Signal</keyword>
<feature type="chain" id="PRO_5045664844" description="Mucin-5AC" evidence="2">
    <location>
        <begin position="31"/>
        <end position="670"/>
    </location>
</feature>
<name>A0ABM4GFI3_DROKI</name>
<evidence type="ECO:0000256" key="1">
    <source>
        <dbReference type="SAM" id="MobiDB-lite"/>
    </source>
</evidence>
<feature type="region of interest" description="Disordered" evidence="1">
    <location>
        <begin position="139"/>
        <end position="315"/>
    </location>
</feature>
<feature type="compositionally biased region" description="Acidic residues" evidence="1">
    <location>
        <begin position="402"/>
        <end position="412"/>
    </location>
</feature>
<feature type="signal peptide" evidence="2">
    <location>
        <begin position="1"/>
        <end position="30"/>
    </location>
</feature>
<feature type="compositionally biased region" description="Low complexity" evidence="1">
    <location>
        <begin position="169"/>
        <end position="178"/>
    </location>
</feature>
<feature type="region of interest" description="Disordered" evidence="1">
    <location>
        <begin position="377"/>
        <end position="440"/>
    </location>
</feature>
<evidence type="ECO:0000313" key="3">
    <source>
        <dbReference type="Proteomes" id="UP001652661"/>
    </source>
</evidence>
<dbReference type="Proteomes" id="UP001652661">
    <property type="component" value="Chromosome 2L"/>
</dbReference>
<evidence type="ECO:0008006" key="5">
    <source>
        <dbReference type="Google" id="ProtNLM"/>
    </source>
</evidence>
<gene>
    <name evidence="4" type="primary">LOC108072847</name>
</gene>
<feature type="compositionally biased region" description="Low complexity" evidence="1">
    <location>
        <begin position="252"/>
        <end position="315"/>
    </location>
</feature>
<reference evidence="3" key="1">
    <citation type="submission" date="2025-05" db="UniProtKB">
        <authorList>
            <consortium name="RefSeq"/>
        </authorList>
    </citation>
    <scope>NUCLEOTIDE SEQUENCE [LARGE SCALE GENOMIC DNA]</scope>
    <source>
        <strain evidence="3">14028-0561.14</strain>
    </source>
</reference>
<feature type="region of interest" description="Disordered" evidence="1">
    <location>
        <begin position="336"/>
        <end position="355"/>
    </location>
</feature>
<feature type="region of interest" description="Disordered" evidence="1">
    <location>
        <begin position="578"/>
        <end position="616"/>
    </location>
</feature>
<feature type="compositionally biased region" description="Polar residues" evidence="1">
    <location>
        <begin position="179"/>
        <end position="198"/>
    </location>
</feature>
<reference evidence="4" key="2">
    <citation type="submission" date="2025-08" db="UniProtKB">
        <authorList>
            <consortium name="RefSeq"/>
        </authorList>
    </citation>
    <scope>IDENTIFICATION</scope>
    <source>
        <strain evidence="4">14028-0561.14</strain>
        <tissue evidence="4">Whole fly</tissue>
    </source>
</reference>
<evidence type="ECO:0000256" key="2">
    <source>
        <dbReference type="SAM" id="SignalP"/>
    </source>
</evidence>
<proteinExistence type="predicted"/>
<dbReference type="RefSeq" id="XP_070141475.1">
    <property type="nucleotide sequence ID" value="XM_070285374.1"/>
</dbReference>
<dbReference type="GeneID" id="108072847"/>
<evidence type="ECO:0000313" key="4">
    <source>
        <dbReference type="RefSeq" id="XP_070141475.1"/>
    </source>
</evidence>
<feature type="compositionally biased region" description="Low complexity" evidence="1">
    <location>
        <begin position="213"/>
        <end position="225"/>
    </location>
</feature>
<accession>A0ABM4GFI3</accession>
<feature type="compositionally biased region" description="Basic residues" evidence="1">
    <location>
        <begin position="139"/>
        <end position="153"/>
    </location>
</feature>
<feature type="compositionally biased region" description="Basic and acidic residues" evidence="1">
    <location>
        <begin position="598"/>
        <end position="608"/>
    </location>
</feature>
<feature type="region of interest" description="Disordered" evidence="1">
    <location>
        <begin position="650"/>
        <end position="670"/>
    </location>
</feature>
<feature type="compositionally biased region" description="Low complexity" evidence="1">
    <location>
        <begin position="384"/>
        <end position="401"/>
    </location>
</feature>
<feature type="compositionally biased region" description="Basic and acidic residues" evidence="1">
    <location>
        <begin position="650"/>
        <end position="661"/>
    </location>
</feature>
<protein>
    <recommendedName>
        <fullName evidence="5">Mucin-5AC</fullName>
    </recommendedName>
</protein>